<dbReference type="AlphaFoldDB" id="A0A2P6SA67"/>
<proteinExistence type="predicted"/>
<feature type="compositionally biased region" description="Acidic residues" evidence="1">
    <location>
        <begin position="62"/>
        <end position="72"/>
    </location>
</feature>
<dbReference type="Gramene" id="PRQ55588">
    <property type="protein sequence ID" value="PRQ55588"/>
    <property type="gene ID" value="RchiOBHm_Chr1g0326241"/>
</dbReference>
<dbReference type="EMBL" id="PDCK01000039">
    <property type="protein sequence ID" value="PRQ55588.1"/>
    <property type="molecule type" value="Genomic_DNA"/>
</dbReference>
<name>A0A2P6SA67_ROSCH</name>
<dbReference type="Proteomes" id="UP000238479">
    <property type="component" value="Chromosome 1"/>
</dbReference>
<feature type="region of interest" description="Disordered" evidence="1">
    <location>
        <begin position="36"/>
        <end position="124"/>
    </location>
</feature>
<feature type="compositionally biased region" description="Basic and acidic residues" evidence="1">
    <location>
        <begin position="73"/>
        <end position="87"/>
    </location>
</feature>
<gene>
    <name evidence="2" type="ORF">RchiOBHm_Chr1g0326241</name>
</gene>
<dbReference type="STRING" id="74649.A0A2P6SA67"/>
<organism evidence="2 3">
    <name type="scientific">Rosa chinensis</name>
    <name type="common">China rose</name>
    <dbReference type="NCBI Taxonomy" id="74649"/>
    <lineage>
        <taxon>Eukaryota</taxon>
        <taxon>Viridiplantae</taxon>
        <taxon>Streptophyta</taxon>
        <taxon>Embryophyta</taxon>
        <taxon>Tracheophyta</taxon>
        <taxon>Spermatophyta</taxon>
        <taxon>Magnoliopsida</taxon>
        <taxon>eudicotyledons</taxon>
        <taxon>Gunneridae</taxon>
        <taxon>Pentapetalae</taxon>
        <taxon>rosids</taxon>
        <taxon>fabids</taxon>
        <taxon>Rosales</taxon>
        <taxon>Rosaceae</taxon>
        <taxon>Rosoideae</taxon>
        <taxon>Rosoideae incertae sedis</taxon>
        <taxon>Rosa</taxon>
    </lineage>
</organism>
<dbReference type="PANTHER" id="PTHR34542:SF6">
    <property type="entry name" value="50S RIBOSOMAL-LIKE PROTEIN"/>
    <property type="match status" value="1"/>
</dbReference>
<sequence length="168" mass="18846">MATLQKFKLLATQCSVVAGSPTRSPSASPVIHLRRRKTLRMFLTRPDRRRMPRRSTSSDAPNNDDGDDDRENDDPPERRQNSKEQARVRRKLRDLFVSSPPPLEDGRRGREVEGGEERGLLSATDVGGGVGGLARTRRGGLLSRPLTASFRCRLLKRAWRPVLVPIPE</sequence>
<comment type="caution">
    <text evidence="2">The sequence shown here is derived from an EMBL/GenBank/DDBJ whole genome shotgun (WGS) entry which is preliminary data.</text>
</comment>
<accession>A0A2P6SA67</accession>
<evidence type="ECO:0000256" key="1">
    <source>
        <dbReference type="SAM" id="MobiDB-lite"/>
    </source>
</evidence>
<evidence type="ECO:0000313" key="3">
    <source>
        <dbReference type="Proteomes" id="UP000238479"/>
    </source>
</evidence>
<evidence type="ECO:0000313" key="2">
    <source>
        <dbReference type="EMBL" id="PRQ55588.1"/>
    </source>
</evidence>
<reference evidence="2 3" key="1">
    <citation type="journal article" date="2018" name="Nat. Genet.">
        <title>The Rosa genome provides new insights in the design of modern roses.</title>
        <authorList>
            <person name="Bendahmane M."/>
        </authorList>
    </citation>
    <scope>NUCLEOTIDE SEQUENCE [LARGE SCALE GENOMIC DNA]</scope>
    <source>
        <strain evidence="3">cv. Old Blush</strain>
    </source>
</reference>
<dbReference type="OrthoDB" id="785441at2759"/>
<dbReference type="OMA" id="KIGDSCE"/>
<feature type="compositionally biased region" description="Basic and acidic residues" evidence="1">
    <location>
        <begin position="104"/>
        <end position="119"/>
    </location>
</feature>
<dbReference type="PANTHER" id="PTHR34542">
    <property type="entry name" value="OS08G0359900 PROTEIN"/>
    <property type="match status" value="1"/>
</dbReference>
<protein>
    <submittedName>
        <fullName evidence="2">Uncharacterized protein</fullName>
    </submittedName>
</protein>
<keyword evidence="3" id="KW-1185">Reference proteome</keyword>